<dbReference type="EMBL" id="JALJOQ010000067">
    <property type="protein sequence ID" value="KAK9802770.1"/>
    <property type="molecule type" value="Genomic_DNA"/>
</dbReference>
<dbReference type="SMART" id="SM00367">
    <property type="entry name" value="LRR_CC"/>
    <property type="match status" value="4"/>
</dbReference>
<feature type="compositionally biased region" description="Basic residues" evidence="2">
    <location>
        <begin position="40"/>
        <end position="53"/>
    </location>
</feature>
<accession>A0AAW1NZC4</accession>
<name>A0AAW1NZC4_9CHLO</name>
<dbReference type="SUPFAM" id="SSF52047">
    <property type="entry name" value="RNI-like"/>
    <property type="match status" value="1"/>
</dbReference>
<evidence type="ECO:0000256" key="2">
    <source>
        <dbReference type="SAM" id="MobiDB-lite"/>
    </source>
</evidence>
<dbReference type="AlphaFoldDB" id="A0AAW1NZC4"/>
<dbReference type="InterPro" id="IPR001611">
    <property type="entry name" value="Leu-rich_rpt"/>
</dbReference>
<dbReference type="GO" id="GO:0005930">
    <property type="term" value="C:axoneme"/>
    <property type="evidence" value="ECO:0007669"/>
    <property type="project" value="UniProtKB-SubCell"/>
</dbReference>
<comment type="subcellular location">
    <subcellularLocation>
        <location evidence="1">Cytoplasm</location>
        <location evidence="1">Cytoskeleton</location>
        <location evidence="1">Cilium axoneme</location>
    </subcellularLocation>
</comment>
<dbReference type="PANTHER" id="PTHR13318">
    <property type="entry name" value="PARTNER OF PAIRED, ISOFORM B-RELATED"/>
    <property type="match status" value="1"/>
</dbReference>
<dbReference type="Proteomes" id="UP001465755">
    <property type="component" value="Unassembled WGS sequence"/>
</dbReference>
<keyword evidence="4" id="KW-1185">Reference proteome</keyword>
<gene>
    <name evidence="3" type="ORF">WJX73_000418</name>
</gene>
<feature type="region of interest" description="Disordered" evidence="2">
    <location>
        <begin position="108"/>
        <end position="128"/>
    </location>
</feature>
<dbReference type="InterPro" id="IPR036047">
    <property type="entry name" value="F-box-like_dom_sf"/>
</dbReference>
<comment type="caution">
    <text evidence="3">The sequence shown here is derived from an EMBL/GenBank/DDBJ whole genome shotgun (WGS) entry which is preliminary data.</text>
</comment>
<evidence type="ECO:0008006" key="5">
    <source>
        <dbReference type="Google" id="ProtNLM"/>
    </source>
</evidence>
<evidence type="ECO:0000313" key="4">
    <source>
        <dbReference type="Proteomes" id="UP001465755"/>
    </source>
</evidence>
<proteinExistence type="predicted"/>
<feature type="region of interest" description="Disordered" evidence="2">
    <location>
        <begin position="1"/>
        <end position="63"/>
    </location>
</feature>
<dbReference type="GO" id="GO:0031146">
    <property type="term" value="P:SCF-dependent proteasomal ubiquitin-dependent protein catabolic process"/>
    <property type="evidence" value="ECO:0007669"/>
    <property type="project" value="TreeGrafter"/>
</dbReference>
<dbReference type="InterPro" id="IPR006553">
    <property type="entry name" value="Leu-rich_rpt_Cys-con_subtyp"/>
</dbReference>
<organism evidence="3 4">
    <name type="scientific">Symbiochloris irregularis</name>
    <dbReference type="NCBI Taxonomy" id="706552"/>
    <lineage>
        <taxon>Eukaryota</taxon>
        <taxon>Viridiplantae</taxon>
        <taxon>Chlorophyta</taxon>
        <taxon>core chlorophytes</taxon>
        <taxon>Trebouxiophyceae</taxon>
        <taxon>Trebouxiales</taxon>
        <taxon>Trebouxiaceae</taxon>
        <taxon>Symbiochloris</taxon>
    </lineage>
</organism>
<dbReference type="SUPFAM" id="SSF81383">
    <property type="entry name" value="F-box domain"/>
    <property type="match status" value="1"/>
</dbReference>
<sequence length="638" mass="69376">MSGNSSYRSYDDRRGQHPGDPLRWHLADHEDFSAVAAPPPRHRKESNHQRKAGGKPQKGRLSLGDRLEIQAMFSSSLSRDIILDVLEATKSKHEAVDALLALAAPQGVHSSATEPSPSGAQQSQESSGGQNLWDLLPLEVQDIIWEQLSFKDLALAACVCRELAQRVRESRSGKTLLVLPPRCTSHQVHGIVAAHVGARAVSLRRCTQHLCEAGLVSLHLQAIILGAQARKGGQPVTSLDLKGCGALTDGDVWDLCQGLPFLRELKLSRCTHITESALEALAMYRTGDSAIVDAGYSSLSDSDSDEEIRYIKALSLSAAEAGQDESWLSQQQAGAADEDGDTSRVVGRGLESIDLSGCEWITDLGVLSLLRGRATSTSLQYLNLSRCIRLTDAALRIPSASRLQRLLCHHCTKIRVLTLLLAAACPLQELGLEGCAQLSTLTISAKSLTKLRLRSCSALATLDLKTPALEELDVSRCYQLIIFKGAADLPLLKILDMSACQGLTLAVQKAVATGSEHLVSLRMGGYPWSNRPGPSGGVQNLILSQPTLREVHIGENFDWGTVEVNSPVLTKLHVHMCEELKVVRLNSESLQHLTLRQCPELHIAHVPHQAAAVQVQVDGCSELRDWIVRRLLAFKDIR</sequence>
<feature type="compositionally biased region" description="Basic and acidic residues" evidence="2">
    <location>
        <begin position="9"/>
        <end position="32"/>
    </location>
</feature>
<reference evidence="3 4" key="1">
    <citation type="journal article" date="2024" name="Nat. Commun.">
        <title>Phylogenomics reveals the evolutionary origins of lichenization in chlorophyte algae.</title>
        <authorList>
            <person name="Puginier C."/>
            <person name="Libourel C."/>
            <person name="Otte J."/>
            <person name="Skaloud P."/>
            <person name="Haon M."/>
            <person name="Grisel S."/>
            <person name="Petersen M."/>
            <person name="Berrin J.G."/>
            <person name="Delaux P.M."/>
            <person name="Dal Grande F."/>
            <person name="Keller J."/>
        </authorList>
    </citation>
    <scope>NUCLEOTIDE SEQUENCE [LARGE SCALE GENOMIC DNA]</scope>
    <source>
        <strain evidence="3 4">SAG 2036</strain>
    </source>
</reference>
<dbReference type="GO" id="GO:0019005">
    <property type="term" value="C:SCF ubiquitin ligase complex"/>
    <property type="evidence" value="ECO:0007669"/>
    <property type="project" value="TreeGrafter"/>
</dbReference>
<evidence type="ECO:0000313" key="3">
    <source>
        <dbReference type="EMBL" id="KAK9802770.1"/>
    </source>
</evidence>
<feature type="compositionally biased region" description="Low complexity" evidence="2">
    <location>
        <begin position="114"/>
        <end position="128"/>
    </location>
</feature>
<protein>
    <recommendedName>
        <fullName evidence="5">F-box domain-containing protein</fullName>
    </recommendedName>
</protein>
<dbReference type="InterPro" id="IPR032675">
    <property type="entry name" value="LRR_dom_sf"/>
</dbReference>
<dbReference type="Gene3D" id="3.80.10.10">
    <property type="entry name" value="Ribonuclease Inhibitor"/>
    <property type="match status" value="2"/>
</dbReference>
<dbReference type="PANTHER" id="PTHR13318:SF190">
    <property type="entry name" value="PARTNER OF PAIRED, ISOFORM B"/>
    <property type="match status" value="1"/>
</dbReference>
<dbReference type="Pfam" id="PF13516">
    <property type="entry name" value="LRR_6"/>
    <property type="match status" value="1"/>
</dbReference>
<evidence type="ECO:0000256" key="1">
    <source>
        <dbReference type="ARBA" id="ARBA00004430"/>
    </source>
</evidence>